<keyword evidence="5 6" id="KW-0472">Membrane</keyword>
<dbReference type="Pfam" id="PF12823">
    <property type="entry name" value="DUF3817"/>
    <property type="match status" value="1"/>
</dbReference>
<keyword evidence="3 6" id="KW-0812">Transmembrane</keyword>
<gene>
    <name evidence="8" type="ORF">ACFOGJ_09705</name>
</gene>
<evidence type="ECO:0000259" key="7">
    <source>
        <dbReference type="Pfam" id="PF12823"/>
    </source>
</evidence>
<dbReference type="InterPro" id="IPR023845">
    <property type="entry name" value="DUF3817_TM"/>
</dbReference>
<evidence type="ECO:0000313" key="9">
    <source>
        <dbReference type="Proteomes" id="UP001595528"/>
    </source>
</evidence>
<feature type="transmembrane region" description="Helical" evidence="6">
    <location>
        <begin position="34"/>
        <end position="55"/>
    </location>
</feature>
<evidence type="ECO:0000256" key="5">
    <source>
        <dbReference type="ARBA" id="ARBA00023136"/>
    </source>
</evidence>
<evidence type="ECO:0000256" key="2">
    <source>
        <dbReference type="ARBA" id="ARBA00022475"/>
    </source>
</evidence>
<dbReference type="PANTHER" id="PTHR40077:SF1">
    <property type="entry name" value="MEMBRANE PROTEIN"/>
    <property type="match status" value="1"/>
</dbReference>
<organism evidence="8 9">
    <name type="scientific">Marinibaculum pumilum</name>
    <dbReference type="NCBI Taxonomy" id="1766165"/>
    <lineage>
        <taxon>Bacteria</taxon>
        <taxon>Pseudomonadati</taxon>
        <taxon>Pseudomonadota</taxon>
        <taxon>Alphaproteobacteria</taxon>
        <taxon>Rhodospirillales</taxon>
        <taxon>Rhodospirillaceae</taxon>
        <taxon>Marinibaculum</taxon>
    </lineage>
</organism>
<proteinExistence type="predicted"/>
<comment type="caution">
    <text evidence="8">The sequence shown here is derived from an EMBL/GenBank/DDBJ whole genome shotgun (WGS) entry which is preliminary data.</text>
</comment>
<sequence length="95" mass="10003">MAPLRPLRLAAVAEAITLLVLIGIAVPLKHLAGLPAAVMGPVHGTAFLAFLWLLARSCAAGELPWRASGRLLLGAMLPFGGLVNERWLSRRQAGS</sequence>
<dbReference type="EMBL" id="JBHRTR010000023">
    <property type="protein sequence ID" value="MFC3227505.1"/>
    <property type="molecule type" value="Genomic_DNA"/>
</dbReference>
<protein>
    <submittedName>
        <fullName evidence="8">DUF3817 domain-containing protein</fullName>
    </submittedName>
</protein>
<dbReference type="PANTHER" id="PTHR40077">
    <property type="entry name" value="MEMBRANE PROTEIN-RELATED"/>
    <property type="match status" value="1"/>
</dbReference>
<keyword evidence="2" id="KW-1003">Cell membrane</keyword>
<evidence type="ECO:0000256" key="1">
    <source>
        <dbReference type="ARBA" id="ARBA00004651"/>
    </source>
</evidence>
<evidence type="ECO:0000256" key="6">
    <source>
        <dbReference type="SAM" id="Phobius"/>
    </source>
</evidence>
<feature type="transmembrane region" description="Helical" evidence="6">
    <location>
        <begin position="7"/>
        <end position="28"/>
    </location>
</feature>
<evidence type="ECO:0000313" key="8">
    <source>
        <dbReference type="EMBL" id="MFC3227505.1"/>
    </source>
</evidence>
<evidence type="ECO:0000256" key="4">
    <source>
        <dbReference type="ARBA" id="ARBA00022989"/>
    </source>
</evidence>
<keyword evidence="4 6" id="KW-1133">Transmembrane helix</keyword>
<keyword evidence="9" id="KW-1185">Reference proteome</keyword>
<name>A0ABV7KZB5_9PROT</name>
<feature type="domain" description="DUF3817" evidence="7">
    <location>
        <begin position="5"/>
        <end position="90"/>
    </location>
</feature>
<dbReference type="NCBIfam" id="TIGR03954">
    <property type="entry name" value="integ_memb_HG"/>
    <property type="match status" value="1"/>
</dbReference>
<accession>A0ABV7KZB5</accession>
<reference evidence="9" key="1">
    <citation type="journal article" date="2019" name="Int. J. Syst. Evol. Microbiol.">
        <title>The Global Catalogue of Microorganisms (GCM) 10K type strain sequencing project: providing services to taxonomists for standard genome sequencing and annotation.</title>
        <authorList>
            <consortium name="The Broad Institute Genomics Platform"/>
            <consortium name="The Broad Institute Genome Sequencing Center for Infectious Disease"/>
            <person name="Wu L."/>
            <person name="Ma J."/>
        </authorList>
    </citation>
    <scope>NUCLEOTIDE SEQUENCE [LARGE SCALE GENOMIC DNA]</scope>
    <source>
        <strain evidence="9">KCTC 42964</strain>
    </source>
</reference>
<evidence type="ECO:0000256" key="3">
    <source>
        <dbReference type="ARBA" id="ARBA00022692"/>
    </source>
</evidence>
<dbReference type="RefSeq" id="WP_379899704.1">
    <property type="nucleotide sequence ID" value="NZ_JBHRTR010000023.1"/>
</dbReference>
<comment type="subcellular location">
    <subcellularLocation>
        <location evidence="1">Cell membrane</location>
        <topology evidence="1">Multi-pass membrane protein</topology>
    </subcellularLocation>
</comment>
<dbReference type="Proteomes" id="UP001595528">
    <property type="component" value="Unassembled WGS sequence"/>
</dbReference>